<feature type="domain" description="Multidrug resistance protein MdtA-like barrel-sandwich hybrid" evidence="5">
    <location>
        <begin position="65"/>
        <end position="201"/>
    </location>
</feature>
<dbReference type="RefSeq" id="WP_221048758.1">
    <property type="nucleotide sequence ID" value="NZ_AP019782.1"/>
</dbReference>
<evidence type="ECO:0000313" key="8">
    <source>
        <dbReference type="EMBL" id="BBL70972.1"/>
    </source>
</evidence>
<dbReference type="PANTHER" id="PTHR30158">
    <property type="entry name" value="ACRA/E-RELATED COMPONENT OF DRUG EFFLUX TRANSPORTER"/>
    <property type="match status" value="1"/>
</dbReference>
<dbReference type="AlphaFoldDB" id="A0A8D4VNW5"/>
<dbReference type="GO" id="GO:0046677">
    <property type="term" value="P:response to antibiotic"/>
    <property type="evidence" value="ECO:0007669"/>
    <property type="project" value="TreeGrafter"/>
</dbReference>
<protein>
    <submittedName>
        <fullName evidence="8">Hemolysin D</fullName>
    </submittedName>
</protein>
<keyword evidence="9" id="KW-1185">Reference proteome</keyword>
<sequence length="385" mass="41529">MAFTGPRPPQFVSRALPGLLAALLAACEEHGGAPQFTPAEVTVQRIAPQTLPQTWDFIGQTQSSRLVEIRTRVEGFLERRVYQEGSLVQAGQTLFLLDAKPFTAALQGQKGQLAQQEARQANAKRNLTRLKNLVEQKAVSQKDVDDAMSALAEADAAVLSARAQVTTAELNLSYATIQSPLTGLSSRSRKDEGSLLSPGSEGLLTTVAQMDPMWVNFNVSENQLLRIRSAVQKGELQTPGRDGYVVELTLGDGSAYPKTGKINFTDTLLASQTGTANIRAEFPNPHFLLSPGQFVHVKLTGAVRPNAISLPQRAVQQGQQGKYVYVVGNDNKAAVREVQVGDWYGEDWLIESGLQAGELVVVDGMSHVVPGMPVNPRELPAGPKP</sequence>
<dbReference type="InterPro" id="IPR058627">
    <property type="entry name" value="MdtA-like_C"/>
</dbReference>
<dbReference type="Pfam" id="PF25917">
    <property type="entry name" value="BSH_RND"/>
    <property type="match status" value="1"/>
</dbReference>
<evidence type="ECO:0000259" key="7">
    <source>
        <dbReference type="Pfam" id="PF25967"/>
    </source>
</evidence>
<dbReference type="InterPro" id="IPR058624">
    <property type="entry name" value="MdtA-like_HH"/>
</dbReference>
<gene>
    <name evidence="8" type="ORF">MoryE10_15780</name>
</gene>
<evidence type="ECO:0000313" key="9">
    <source>
        <dbReference type="Proteomes" id="UP000824988"/>
    </source>
</evidence>
<keyword evidence="3" id="KW-0175">Coiled coil</keyword>
<accession>A0A8D4VNW5</accession>
<evidence type="ECO:0000259" key="5">
    <source>
        <dbReference type="Pfam" id="PF25917"/>
    </source>
</evidence>
<dbReference type="KEGG" id="moz:MoryE10_15780"/>
<dbReference type="Pfam" id="PF25876">
    <property type="entry name" value="HH_MFP_RND"/>
    <property type="match status" value="1"/>
</dbReference>
<feature type="domain" description="Multidrug resistance protein MdtA-like beta-barrel" evidence="6">
    <location>
        <begin position="212"/>
        <end position="300"/>
    </location>
</feature>
<dbReference type="Pfam" id="PF25967">
    <property type="entry name" value="RND-MFP_C"/>
    <property type="match status" value="1"/>
</dbReference>
<evidence type="ECO:0000259" key="6">
    <source>
        <dbReference type="Pfam" id="PF25944"/>
    </source>
</evidence>
<dbReference type="PROSITE" id="PS51257">
    <property type="entry name" value="PROKAR_LIPOPROTEIN"/>
    <property type="match status" value="1"/>
</dbReference>
<dbReference type="NCBIfam" id="TIGR01730">
    <property type="entry name" value="RND_mfp"/>
    <property type="match status" value="1"/>
</dbReference>
<feature type="domain" description="Multidrug resistance protein MdtA-like C-terminal permuted SH3" evidence="7">
    <location>
        <begin position="306"/>
        <end position="365"/>
    </location>
</feature>
<dbReference type="GO" id="GO:0022857">
    <property type="term" value="F:transmembrane transporter activity"/>
    <property type="evidence" value="ECO:0007669"/>
    <property type="project" value="InterPro"/>
</dbReference>
<dbReference type="Pfam" id="PF25944">
    <property type="entry name" value="Beta-barrel_RND"/>
    <property type="match status" value="1"/>
</dbReference>
<dbReference type="InterPro" id="IPR006143">
    <property type="entry name" value="RND_pump_MFP"/>
</dbReference>
<evidence type="ECO:0000256" key="2">
    <source>
        <dbReference type="ARBA" id="ARBA00009477"/>
    </source>
</evidence>
<dbReference type="FunFam" id="2.40.420.20:FF:000001">
    <property type="entry name" value="Efflux RND transporter periplasmic adaptor subunit"/>
    <property type="match status" value="1"/>
</dbReference>
<organism evidence="8 9">
    <name type="scientific">Methylogaea oryzae</name>
    <dbReference type="NCBI Taxonomy" id="1295382"/>
    <lineage>
        <taxon>Bacteria</taxon>
        <taxon>Pseudomonadati</taxon>
        <taxon>Pseudomonadota</taxon>
        <taxon>Gammaproteobacteria</taxon>
        <taxon>Methylococcales</taxon>
        <taxon>Methylococcaceae</taxon>
        <taxon>Methylogaea</taxon>
    </lineage>
</organism>
<name>A0A8D4VNW5_9GAMM</name>
<comment type="similarity">
    <text evidence="2">Belongs to the membrane fusion protein (MFP) (TC 8.A.1) family.</text>
</comment>
<evidence type="ECO:0000256" key="1">
    <source>
        <dbReference type="ARBA" id="ARBA00004519"/>
    </source>
</evidence>
<dbReference type="EMBL" id="AP019782">
    <property type="protein sequence ID" value="BBL70972.1"/>
    <property type="molecule type" value="Genomic_DNA"/>
</dbReference>
<dbReference type="Proteomes" id="UP000824988">
    <property type="component" value="Chromosome"/>
</dbReference>
<reference evidence="8" key="1">
    <citation type="submission" date="2019-06" db="EMBL/GenBank/DDBJ databases">
        <title>Complete genome sequence of Methylogaea oryzae strain JCM16910.</title>
        <authorList>
            <person name="Asakawa S."/>
        </authorList>
    </citation>
    <scope>NUCLEOTIDE SEQUENCE</scope>
    <source>
        <strain evidence="8">E10</strain>
    </source>
</reference>
<comment type="subcellular location">
    <subcellularLocation>
        <location evidence="1">Cell inner membrane</location>
        <topology evidence="1">Lipid-anchor</topology>
    </subcellularLocation>
</comment>
<evidence type="ECO:0000259" key="4">
    <source>
        <dbReference type="Pfam" id="PF25876"/>
    </source>
</evidence>
<dbReference type="InterPro" id="IPR058626">
    <property type="entry name" value="MdtA-like_b-barrel"/>
</dbReference>
<proteinExistence type="inferred from homology"/>
<evidence type="ECO:0000256" key="3">
    <source>
        <dbReference type="SAM" id="Coils"/>
    </source>
</evidence>
<feature type="domain" description="Multidrug resistance protein MdtA-like alpha-helical hairpin" evidence="4">
    <location>
        <begin position="106"/>
        <end position="175"/>
    </location>
</feature>
<feature type="coiled-coil region" evidence="3">
    <location>
        <begin position="106"/>
        <end position="133"/>
    </location>
</feature>
<dbReference type="InterPro" id="IPR058625">
    <property type="entry name" value="MdtA-like_BSH"/>
</dbReference>
<dbReference type="GO" id="GO:0005886">
    <property type="term" value="C:plasma membrane"/>
    <property type="evidence" value="ECO:0007669"/>
    <property type="project" value="UniProtKB-SubCell"/>
</dbReference>